<comment type="similarity">
    <text evidence="3 14">Belongs to the TFB4 family.</text>
</comment>
<evidence type="ECO:0000256" key="6">
    <source>
        <dbReference type="ARBA" id="ARBA00022763"/>
    </source>
</evidence>
<keyword evidence="6 14" id="KW-0227">DNA damage</keyword>
<dbReference type="Proteomes" id="UP001562354">
    <property type="component" value="Unassembled WGS sequence"/>
</dbReference>
<evidence type="ECO:0000256" key="7">
    <source>
        <dbReference type="ARBA" id="ARBA00022771"/>
    </source>
</evidence>
<dbReference type="GeneID" id="95975596"/>
<comment type="function">
    <text evidence="1 14">Component of the general transcription and DNA repair factor IIH (TFIIH) core complex, which is involved in general and transcription-coupled nucleotide excision repair (NER) of damaged DNA and, when complexed to TFIIK, in RNA transcription by RNA polymerase II. In NER, TFIIH acts by opening DNA around the lesion to allow the excision of the damaged oligonucleotide and its replacement by a new DNA fragment. In transcription, TFIIH has an essential role in transcription initiation. When the pre-initiation complex (PIC) has been established, TFIIH is required for promoter opening and promoter escape. Phosphorylation of the C-terminal tail (CTD) of the largest subunit of RNA polymerase II by the kinase module TFIIK controls the initiation of transcription.</text>
</comment>
<evidence type="ECO:0000256" key="15">
    <source>
        <dbReference type="SAM" id="MobiDB-lite"/>
    </source>
</evidence>
<keyword evidence="9 14" id="KW-0805">Transcription regulation</keyword>
<evidence type="ECO:0000256" key="8">
    <source>
        <dbReference type="ARBA" id="ARBA00022833"/>
    </source>
</evidence>
<protein>
    <recommendedName>
        <fullName evidence="4 14">General transcription and DNA repair factor IIH subunit TFB4</fullName>
        <shortName evidence="14">TFIIH subunit TFB4</shortName>
    </recommendedName>
    <alternativeName>
        <fullName evidence="13 14">RNA polymerase II transcription factor B subunit 4</fullName>
    </alternativeName>
</protein>
<dbReference type="Pfam" id="PF03850">
    <property type="entry name" value="Tfb4"/>
    <property type="match status" value="1"/>
</dbReference>
<evidence type="ECO:0000256" key="5">
    <source>
        <dbReference type="ARBA" id="ARBA00022723"/>
    </source>
</evidence>
<evidence type="ECO:0000256" key="12">
    <source>
        <dbReference type="ARBA" id="ARBA00023242"/>
    </source>
</evidence>
<dbReference type="PANTHER" id="PTHR12831:SF0">
    <property type="entry name" value="GENERAL TRANSCRIPTION FACTOR IIH SUBUNIT 3"/>
    <property type="match status" value="1"/>
</dbReference>
<evidence type="ECO:0000256" key="9">
    <source>
        <dbReference type="ARBA" id="ARBA00023015"/>
    </source>
</evidence>
<sequence length="399" mass="42068">MNAVDATSREERTDSGVPPSLLTIVLDTNPHAWSILSSTLPLTQAVANMLVFINAHLAINNMNRIAVMASHSGRAQFLYPTPTLPKERPSSVNGNGAQNGEAMDVDMADAPSSTKLSGDPNKYRPFATIENAITANLRDLITTTTSDDLKESTSTVLSGALTMALSYISKQTLTAPSSTAVSSSADTGNTAGQFNISSADGTGQSTTGLLSRILVISVSGGLATQYIPIMNSVFACQRLAIPIDILTLNQYSEAEFLQQAADATGGIYMDLAGSRIAGLLQTLMMAYLPDQSARKWLTLAGESEGVDFRAACFCHGRVVDLGWVCSICLSIFCHVLEDNTCLTCGTYLSLSNYGTKPVVVPKKKVKKKRLGGIGGTGSAVGTPSRAETPVSEGVMTPKQ</sequence>
<evidence type="ECO:0000313" key="16">
    <source>
        <dbReference type="EMBL" id="KAL1311814.1"/>
    </source>
</evidence>
<evidence type="ECO:0000256" key="14">
    <source>
        <dbReference type="RuleBase" id="RU368090"/>
    </source>
</evidence>
<keyword evidence="10 14" id="KW-0804">Transcription</keyword>
<keyword evidence="8 14" id="KW-0862">Zinc</keyword>
<proteinExistence type="inferred from homology"/>
<keyword evidence="7 14" id="KW-0863">Zinc-finger</keyword>
<keyword evidence="11 14" id="KW-0234">DNA repair</keyword>
<keyword evidence="17" id="KW-1185">Reference proteome</keyword>
<feature type="region of interest" description="Disordered" evidence="15">
    <location>
        <begin position="369"/>
        <end position="399"/>
    </location>
</feature>
<organism evidence="16 17">
    <name type="scientific">Neodothiora populina</name>
    <dbReference type="NCBI Taxonomy" id="2781224"/>
    <lineage>
        <taxon>Eukaryota</taxon>
        <taxon>Fungi</taxon>
        <taxon>Dikarya</taxon>
        <taxon>Ascomycota</taxon>
        <taxon>Pezizomycotina</taxon>
        <taxon>Dothideomycetes</taxon>
        <taxon>Dothideomycetidae</taxon>
        <taxon>Dothideales</taxon>
        <taxon>Dothioraceae</taxon>
        <taxon>Neodothiora</taxon>
    </lineage>
</organism>
<dbReference type="PANTHER" id="PTHR12831">
    <property type="entry name" value="TRANSCRIPTION INITIATION FACTOR IIH TFIIH , POLYPEPTIDE 3-RELATED"/>
    <property type="match status" value="1"/>
</dbReference>
<dbReference type="RefSeq" id="XP_069204663.1">
    <property type="nucleotide sequence ID" value="XM_069341153.1"/>
</dbReference>
<evidence type="ECO:0000256" key="3">
    <source>
        <dbReference type="ARBA" id="ARBA00005273"/>
    </source>
</evidence>
<keyword evidence="5 14" id="KW-0479">Metal-binding</keyword>
<evidence type="ECO:0000256" key="2">
    <source>
        <dbReference type="ARBA" id="ARBA00004123"/>
    </source>
</evidence>
<dbReference type="InterPro" id="IPR036465">
    <property type="entry name" value="vWFA_dom_sf"/>
</dbReference>
<dbReference type="InterPro" id="IPR004600">
    <property type="entry name" value="TFIIH_Tfb4/GTF2H3"/>
</dbReference>
<reference evidence="16 17" key="1">
    <citation type="submission" date="2024-07" db="EMBL/GenBank/DDBJ databases">
        <title>Draft sequence of the Neodothiora populina.</title>
        <authorList>
            <person name="Drown D.D."/>
            <person name="Schuette U.S."/>
            <person name="Buechlein A.B."/>
            <person name="Rusch D.R."/>
            <person name="Winton L.W."/>
            <person name="Adams G.A."/>
        </authorList>
    </citation>
    <scope>NUCLEOTIDE SEQUENCE [LARGE SCALE GENOMIC DNA]</scope>
    <source>
        <strain evidence="16 17">CPC 39397</strain>
    </source>
</reference>
<dbReference type="Gene3D" id="3.40.50.410">
    <property type="entry name" value="von Willebrand factor, type A domain"/>
    <property type="match status" value="1"/>
</dbReference>
<keyword evidence="12 14" id="KW-0539">Nucleus</keyword>
<comment type="subcellular location">
    <subcellularLocation>
        <location evidence="2 14">Nucleus</location>
    </subcellularLocation>
</comment>
<evidence type="ECO:0000313" key="17">
    <source>
        <dbReference type="Proteomes" id="UP001562354"/>
    </source>
</evidence>
<evidence type="ECO:0000256" key="4">
    <source>
        <dbReference type="ARBA" id="ARBA00021280"/>
    </source>
</evidence>
<evidence type="ECO:0000256" key="11">
    <source>
        <dbReference type="ARBA" id="ARBA00023204"/>
    </source>
</evidence>
<dbReference type="EMBL" id="JBFMKM010000001">
    <property type="protein sequence ID" value="KAL1311814.1"/>
    <property type="molecule type" value="Genomic_DNA"/>
</dbReference>
<gene>
    <name evidence="16" type="ORF">AAFC00_001893</name>
</gene>
<comment type="caution">
    <text evidence="16">The sequence shown here is derived from an EMBL/GenBank/DDBJ whole genome shotgun (WGS) entry which is preliminary data.</text>
</comment>
<evidence type="ECO:0000256" key="1">
    <source>
        <dbReference type="ARBA" id="ARBA00002817"/>
    </source>
</evidence>
<name>A0ABR3PRK5_9PEZI</name>
<evidence type="ECO:0000256" key="13">
    <source>
        <dbReference type="ARBA" id="ARBA00033341"/>
    </source>
</evidence>
<accession>A0ABR3PRK5</accession>
<comment type="subunit">
    <text evidence="14">Component of the 7-subunit TFIIH core complex composed of XPB/SSL2, XPD/RAD3, SSL1, TFB1, TFB2, TFB4 and TFB5, which is active in NER. The core complex associates with the 3-subunit CTD-kinase module TFIIK composed of CCL1, KIN28 and TFB3 to form the 10-subunit holoenzyme (holo-TFIIH) active in transcription.</text>
</comment>
<evidence type="ECO:0000256" key="10">
    <source>
        <dbReference type="ARBA" id="ARBA00023163"/>
    </source>
</evidence>